<dbReference type="OMA" id="EFVPRWH"/>
<dbReference type="PANTHER" id="PTHR32343:SF83">
    <property type="entry name" value="OS09G0314500 PROTEIN"/>
    <property type="match status" value="1"/>
</dbReference>
<evidence type="ECO:0000256" key="2">
    <source>
        <dbReference type="SAM" id="MobiDB-lite"/>
    </source>
</evidence>
<dbReference type="SMART" id="SM00360">
    <property type="entry name" value="RRM"/>
    <property type="match status" value="2"/>
</dbReference>
<dbReference type="InterPro" id="IPR035979">
    <property type="entry name" value="RBD_domain_sf"/>
</dbReference>
<feature type="domain" description="RRM" evidence="3">
    <location>
        <begin position="251"/>
        <end position="327"/>
    </location>
</feature>
<evidence type="ECO:0000256" key="1">
    <source>
        <dbReference type="PROSITE-ProRule" id="PRU00176"/>
    </source>
</evidence>
<dbReference type="SUPFAM" id="SSF54928">
    <property type="entry name" value="RNA-binding domain, RBD"/>
    <property type="match status" value="1"/>
</dbReference>
<accession>A0A4U6VUJ5</accession>
<keyword evidence="1" id="KW-0694">RNA-binding</keyword>
<evidence type="ECO:0000313" key="5">
    <source>
        <dbReference type="Proteomes" id="UP000298652"/>
    </source>
</evidence>
<reference evidence="4" key="1">
    <citation type="submission" date="2019-03" db="EMBL/GenBank/DDBJ databases">
        <title>WGS assembly of Setaria viridis.</title>
        <authorList>
            <person name="Huang P."/>
            <person name="Jenkins J."/>
            <person name="Grimwood J."/>
            <person name="Barry K."/>
            <person name="Healey A."/>
            <person name="Mamidi S."/>
            <person name="Sreedasyam A."/>
            <person name="Shu S."/>
            <person name="Feldman M."/>
            <person name="Wu J."/>
            <person name="Yu Y."/>
            <person name="Chen C."/>
            <person name="Johnson J."/>
            <person name="Rokhsar D."/>
            <person name="Baxter I."/>
            <person name="Schmutz J."/>
            <person name="Brutnell T."/>
            <person name="Kellogg E."/>
        </authorList>
    </citation>
    <scope>NUCLEOTIDE SEQUENCE [LARGE SCALE GENOMIC DNA]</scope>
</reference>
<dbReference type="InterPro" id="IPR000504">
    <property type="entry name" value="RRM_dom"/>
</dbReference>
<dbReference type="EMBL" id="CM016553">
    <property type="protein sequence ID" value="TKW32614.1"/>
    <property type="molecule type" value="Genomic_DNA"/>
</dbReference>
<feature type="region of interest" description="Disordered" evidence="2">
    <location>
        <begin position="113"/>
        <end position="134"/>
    </location>
</feature>
<dbReference type="Gene3D" id="3.30.70.330">
    <property type="match status" value="2"/>
</dbReference>
<evidence type="ECO:0000259" key="3">
    <source>
        <dbReference type="PROSITE" id="PS50102"/>
    </source>
</evidence>
<proteinExistence type="predicted"/>
<organism evidence="4 5">
    <name type="scientific">Setaria viridis</name>
    <name type="common">Green bristlegrass</name>
    <name type="synonym">Setaria italica subsp. viridis</name>
    <dbReference type="NCBI Taxonomy" id="4556"/>
    <lineage>
        <taxon>Eukaryota</taxon>
        <taxon>Viridiplantae</taxon>
        <taxon>Streptophyta</taxon>
        <taxon>Embryophyta</taxon>
        <taxon>Tracheophyta</taxon>
        <taxon>Spermatophyta</taxon>
        <taxon>Magnoliopsida</taxon>
        <taxon>Liliopsida</taxon>
        <taxon>Poales</taxon>
        <taxon>Poaceae</taxon>
        <taxon>PACMAD clade</taxon>
        <taxon>Panicoideae</taxon>
        <taxon>Panicodae</taxon>
        <taxon>Paniceae</taxon>
        <taxon>Cenchrinae</taxon>
        <taxon>Setaria</taxon>
    </lineage>
</organism>
<gene>
    <name evidence="4" type="ORF">SEVIR_2G179000v2</name>
</gene>
<dbReference type="Pfam" id="PF00076">
    <property type="entry name" value="RRM_1"/>
    <property type="match status" value="2"/>
</dbReference>
<keyword evidence="5" id="KW-1185">Reference proteome</keyword>
<name>A0A4U6VUJ5_SETVI</name>
<dbReference type="PANTHER" id="PTHR32343">
    <property type="entry name" value="SERINE/ARGININE-RICH SPLICING FACTOR"/>
    <property type="match status" value="1"/>
</dbReference>
<dbReference type="GO" id="GO:0003723">
    <property type="term" value="F:RNA binding"/>
    <property type="evidence" value="ECO:0007669"/>
    <property type="project" value="UniProtKB-UniRule"/>
</dbReference>
<dbReference type="InterPro" id="IPR012677">
    <property type="entry name" value="Nucleotide-bd_a/b_plait_sf"/>
</dbReference>
<protein>
    <recommendedName>
        <fullName evidence="3">RRM domain-containing protein</fullName>
    </recommendedName>
</protein>
<sequence length="367" mass="39213">MAEVSIVTVARREAAAAAAAAEQGAAAVGVLNPGAREFLPWWRLDSPVRKALSVDAPEFPAKKALSVDAPEFLASPVRKALSVDAPEEFVASPVRKAPSVDAPEFKMTADIGPAAAAGGGSNATPPPASVVRTGRRAAHRPRRFLSRWQEAVKRTIFVKYIDHTVTEQILAELFQSCGNVVDCRICGDPSNGLRYGFVEFQHEEEAYAALFLDGIIIGISPLRVLPSRTAICPVNPRFLPQSEDEWEICSRTIYCTNISKTVQSSNLKAYCEAYFGKVCRLKLLDNGKRSTNLAFIEFAEVDGATAALASTTIFAGGLRARMCPSKTPIRDCYGSSPVLAAGSLAETNQAAPPELLPVNGGSTMVSS</sequence>
<evidence type="ECO:0000313" key="4">
    <source>
        <dbReference type="EMBL" id="TKW32614.1"/>
    </source>
</evidence>
<feature type="domain" description="RRM" evidence="3">
    <location>
        <begin position="154"/>
        <end position="229"/>
    </location>
</feature>
<dbReference type="Proteomes" id="UP000298652">
    <property type="component" value="Chromosome 2"/>
</dbReference>
<dbReference type="Gramene" id="TKW32614">
    <property type="protein sequence ID" value="TKW32614"/>
    <property type="gene ID" value="SEVIR_2G179000v2"/>
</dbReference>
<dbReference type="AlphaFoldDB" id="A0A4U6VUJ5"/>
<dbReference type="PROSITE" id="PS50102">
    <property type="entry name" value="RRM"/>
    <property type="match status" value="2"/>
</dbReference>